<feature type="signal peptide" evidence="1">
    <location>
        <begin position="1"/>
        <end position="18"/>
    </location>
</feature>
<dbReference type="Pfam" id="PF11008">
    <property type="entry name" value="DUF2846"/>
    <property type="match status" value="1"/>
</dbReference>
<dbReference type="InterPro" id="IPR022548">
    <property type="entry name" value="DUF2846"/>
</dbReference>
<protein>
    <submittedName>
        <fullName evidence="3">Uncharacterized protein DUF2846</fullName>
    </submittedName>
</protein>
<evidence type="ECO:0000259" key="2">
    <source>
        <dbReference type="Pfam" id="PF11008"/>
    </source>
</evidence>
<organism evidence="3 4">
    <name type="scientific">Pseudomonas putida</name>
    <name type="common">Arthrobacter siderocapsulatus</name>
    <dbReference type="NCBI Taxonomy" id="303"/>
    <lineage>
        <taxon>Bacteria</taxon>
        <taxon>Pseudomonadati</taxon>
        <taxon>Pseudomonadota</taxon>
        <taxon>Gammaproteobacteria</taxon>
        <taxon>Pseudomonadales</taxon>
        <taxon>Pseudomonadaceae</taxon>
        <taxon>Pseudomonas</taxon>
    </lineage>
</organism>
<reference evidence="3 4" key="1">
    <citation type="submission" date="2018-11" db="EMBL/GenBank/DDBJ databases">
        <title>Genomic analyses of the natural microbiome of Caenorhabditis elegans.</title>
        <authorList>
            <person name="Samuel B."/>
        </authorList>
    </citation>
    <scope>NUCLEOTIDE SEQUENCE [LARGE SCALE GENOMIC DNA]</scope>
    <source>
        <strain evidence="3 4">BIGb0473</strain>
    </source>
</reference>
<evidence type="ECO:0000313" key="3">
    <source>
        <dbReference type="EMBL" id="ROQ49129.1"/>
    </source>
</evidence>
<evidence type="ECO:0000313" key="4">
    <source>
        <dbReference type="Proteomes" id="UP000269115"/>
    </source>
</evidence>
<dbReference type="PROSITE" id="PS51257">
    <property type="entry name" value="PROKAR_LIPOPROTEIN"/>
    <property type="match status" value="1"/>
</dbReference>
<evidence type="ECO:0000256" key="1">
    <source>
        <dbReference type="SAM" id="SignalP"/>
    </source>
</evidence>
<feature type="chain" id="PRO_5040732989" evidence="1">
    <location>
        <begin position="19"/>
        <end position="145"/>
    </location>
</feature>
<name>A0A9X8EFQ8_PSEPU</name>
<gene>
    <name evidence="3" type="ORF">EDF85_3439</name>
</gene>
<accession>A0A9X8EFQ8</accession>
<keyword evidence="1" id="KW-0732">Signal</keyword>
<dbReference type="RefSeq" id="WP_123753198.1">
    <property type="nucleotide sequence ID" value="NZ_RJUR01000014.1"/>
</dbReference>
<dbReference type="EMBL" id="RJUR01000014">
    <property type="protein sequence ID" value="ROQ49129.1"/>
    <property type="molecule type" value="Genomic_DNA"/>
</dbReference>
<dbReference type="Proteomes" id="UP000269115">
    <property type="component" value="Unassembled WGS sequence"/>
</dbReference>
<dbReference type="AlphaFoldDB" id="A0A9X8EFQ8"/>
<dbReference type="PIRSF" id="PIRSF012335">
    <property type="entry name" value="UCP012335"/>
    <property type="match status" value="1"/>
</dbReference>
<comment type="caution">
    <text evidence="3">The sequence shown here is derived from an EMBL/GenBank/DDBJ whole genome shotgun (WGS) entry which is preliminary data.</text>
</comment>
<sequence>MRSLAATALLCLSLVGCASVPMANTQDDSAAKRFSPAPDMSAIYIYRNEFVGAAIKMPVVLDGRQLGKTVAYSYLYKEVPPGKHIITADGENTDLLKVETRAGQTIFIHQEVKMGFAVARSGMRVVDAAEGKAGVLECKLIESQY</sequence>
<proteinExistence type="predicted"/>
<feature type="domain" description="DUF2846" evidence="2">
    <location>
        <begin position="39"/>
        <end position="119"/>
    </location>
</feature>
<dbReference type="InterPro" id="IPR016596">
    <property type="entry name" value="UCP012335"/>
</dbReference>